<dbReference type="CDD" id="cd00085">
    <property type="entry name" value="HNHc"/>
    <property type="match status" value="1"/>
</dbReference>
<dbReference type="PANTHER" id="PTHR41286">
    <property type="entry name" value="HNH NUCLEASE YAJD-RELATED"/>
    <property type="match status" value="1"/>
</dbReference>
<dbReference type="Pfam" id="PF01844">
    <property type="entry name" value="HNH"/>
    <property type="match status" value="1"/>
</dbReference>
<organism evidence="6 7">
    <name type="scientific">Ruminococcus flavefaciens 007c</name>
    <dbReference type="NCBI Taxonomy" id="1341157"/>
    <lineage>
        <taxon>Bacteria</taxon>
        <taxon>Bacillati</taxon>
        <taxon>Bacillota</taxon>
        <taxon>Clostridia</taxon>
        <taxon>Eubacteriales</taxon>
        <taxon>Oscillospiraceae</taxon>
        <taxon>Ruminococcus</taxon>
    </lineage>
</organism>
<dbReference type="InterPro" id="IPR002711">
    <property type="entry name" value="HNH"/>
</dbReference>
<dbReference type="RefSeq" id="WP_037298081.1">
    <property type="nucleotide sequence ID" value="NZ_ATAX01000017.1"/>
</dbReference>
<keyword evidence="6" id="KW-0255">Endonuclease</keyword>
<evidence type="ECO:0000256" key="4">
    <source>
        <dbReference type="ARBA" id="ARBA00040194"/>
    </source>
</evidence>
<evidence type="ECO:0000313" key="7">
    <source>
        <dbReference type="Proteomes" id="UP000019365"/>
    </source>
</evidence>
<evidence type="ECO:0000256" key="1">
    <source>
        <dbReference type="ARBA" id="ARBA00022722"/>
    </source>
</evidence>
<name>W7UK56_RUMFL</name>
<dbReference type="GO" id="GO:0016787">
    <property type="term" value="F:hydrolase activity"/>
    <property type="evidence" value="ECO:0007669"/>
    <property type="project" value="UniProtKB-KW"/>
</dbReference>
<reference evidence="6 7" key="1">
    <citation type="journal article" date="2014" name="PLoS ONE">
        <title>Rumen cellulosomics: divergent fiber-degrading strategies revealed by comparative genome-wide analysis of six ruminococcal strains.</title>
        <authorList>
            <person name="Dassa B."/>
            <person name="Borovok I."/>
            <person name="Ruimy-Israeli V."/>
            <person name="Lamed R."/>
            <person name="Flint H.J."/>
            <person name="Duncan S.H."/>
            <person name="Henrissat B."/>
            <person name="Coutinho P."/>
            <person name="Morrison M."/>
            <person name="Mosoni P."/>
            <person name="Yeoman C.J."/>
            <person name="White B.A."/>
            <person name="Bayer E.A."/>
        </authorList>
    </citation>
    <scope>NUCLEOTIDE SEQUENCE [LARGE SCALE GENOMIC DNA]</scope>
    <source>
        <strain evidence="6 7">007c</strain>
    </source>
</reference>
<dbReference type="EMBL" id="ATAX01000017">
    <property type="protein sequence ID" value="EWM54148.1"/>
    <property type="molecule type" value="Genomic_DNA"/>
</dbReference>
<comment type="similarity">
    <text evidence="3">Belongs to the HNH nuclease family.</text>
</comment>
<keyword evidence="2" id="KW-0378">Hydrolase</keyword>
<accession>W7UK56</accession>
<protein>
    <recommendedName>
        <fullName evidence="4">Putative HNH nuclease YajD</fullName>
    </recommendedName>
</protein>
<dbReference type="GO" id="GO:0004519">
    <property type="term" value="F:endonuclease activity"/>
    <property type="evidence" value="ECO:0007669"/>
    <property type="project" value="UniProtKB-KW"/>
</dbReference>
<evidence type="ECO:0000313" key="6">
    <source>
        <dbReference type="EMBL" id="EWM54148.1"/>
    </source>
</evidence>
<keyword evidence="1" id="KW-0540">Nuclease</keyword>
<dbReference type="PANTHER" id="PTHR41286:SF1">
    <property type="entry name" value="HNH NUCLEASE YAJD-RELATED"/>
    <property type="match status" value="1"/>
</dbReference>
<dbReference type="AlphaFoldDB" id="W7UK56"/>
<dbReference type="InterPro" id="IPR003615">
    <property type="entry name" value="HNH_nuc"/>
</dbReference>
<keyword evidence="7" id="KW-1185">Reference proteome</keyword>
<dbReference type="GO" id="GO:0003676">
    <property type="term" value="F:nucleic acid binding"/>
    <property type="evidence" value="ECO:0007669"/>
    <property type="project" value="InterPro"/>
</dbReference>
<dbReference type="SMART" id="SM00507">
    <property type="entry name" value="HNHc"/>
    <property type="match status" value="1"/>
</dbReference>
<dbReference type="Proteomes" id="UP000019365">
    <property type="component" value="Unassembled WGS sequence"/>
</dbReference>
<dbReference type="eggNOG" id="COG1403">
    <property type="taxonomic scope" value="Bacteria"/>
</dbReference>
<dbReference type="GO" id="GO:0008270">
    <property type="term" value="F:zinc ion binding"/>
    <property type="evidence" value="ECO:0007669"/>
    <property type="project" value="InterPro"/>
</dbReference>
<comment type="caution">
    <text evidence="6">The sequence shown here is derived from an EMBL/GenBank/DDBJ whole genome shotgun (WGS) entry which is preliminary data.</text>
</comment>
<evidence type="ECO:0000256" key="3">
    <source>
        <dbReference type="ARBA" id="ARBA00038412"/>
    </source>
</evidence>
<gene>
    <name evidence="6" type="ORF">RF007C_02760</name>
</gene>
<evidence type="ECO:0000256" key="2">
    <source>
        <dbReference type="ARBA" id="ARBA00022801"/>
    </source>
</evidence>
<proteinExistence type="inferred from homology"/>
<evidence type="ECO:0000259" key="5">
    <source>
        <dbReference type="SMART" id="SM00507"/>
    </source>
</evidence>
<dbReference type="OrthoDB" id="9779761at2"/>
<dbReference type="GO" id="GO:0005829">
    <property type="term" value="C:cytosol"/>
    <property type="evidence" value="ECO:0007669"/>
    <property type="project" value="TreeGrafter"/>
</dbReference>
<sequence length="119" mass="13901">MPSRPNTPCRHPGCAALVPYGTKYCDKHRSLHPEETRSAGSRGYGTAWNKARKRYLETHPLCVECLKQGRYVKSTDVDHIKPHRGDSVLFWDQSNWQSLCHRHHSIKTRNEDHTPEYKY</sequence>
<feature type="domain" description="HNH nuclease" evidence="5">
    <location>
        <begin position="50"/>
        <end position="105"/>
    </location>
</feature>